<evidence type="ECO:0000313" key="2">
    <source>
        <dbReference type="EMBL" id="OJT15244.1"/>
    </source>
</evidence>
<reference evidence="2 3" key="1">
    <citation type="submission" date="2016-10" db="EMBL/GenBank/DDBJ databases">
        <title>Genome sequence of the basidiomycete white-rot fungus Trametes pubescens.</title>
        <authorList>
            <person name="Makela M.R."/>
            <person name="Granchi Z."/>
            <person name="Peng M."/>
            <person name="De Vries R.P."/>
            <person name="Grigoriev I."/>
            <person name="Riley R."/>
            <person name="Hilden K."/>
        </authorList>
    </citation>
    <scope>NUCLEOTIDE SEQUENCE [LARGE SCALE GENOMIC DNA]</scope>
    <source>
        <strain evidence="2 3">FBCC735</strain>
    </source>
</reference>
<evidence type="ECO:0000313" key="3">
    <source>
        <dbReference type="Proteomes" id="UP000184267"/>
    </source>
</evidence>
<gene>
    <name evidence="2" type="ORF">TRAPUB_8166</name>
</gene>
<keyword evidence="3" id="KW-1185">Reference proteome</keyword>
<feature type="compositionally biased region" description="Pro residues" evidence="1">
    <location>
        <begin position="112"/>
        <end position="125"/>
    </location>
</feature>
<feature type="compositionally biased region" description="Low complexity" evidence="1">
    <location>
        <begin position="11"/>
        <end position="27"/>
    </location>
</feature>
<protein>
    <submittedName>
        <fullName evidence="2">Uncharacterized protein</fullName>
    </submittedName>
</protein>
<dbReference type="AlphaFoldDB" id="A0A1M2W5U7"/>
<proteinExistence type="predicted"/>
<feature type="compositionally biased region" description="Basic residues" evidence="1">
    <location>
        <begin position="218"/>
        <end position="230"/>
    </location>
</feature>
<name>A0A1M2W5U7_TRAPU</name>
<sequence length="261" mass="27741">MKRQRHSPPQRHSSLPPSLHRLLVSAPPQQPQGDDDDADDTALQRGDDGEEIAFGGAADPVNPAPGAEPALPSLVLTQAAFAGLGVVEPIASRRHSRSPAPHAAQVAVAPIPALPLPGPSFPPPRTLRTDPVYYASTSSLPPTHPTSPPGPQLRPISWSPESPPLRALPTARLDSPDRSVPPLPRMRPQRSPMSGAATPPSHPVAGPSRLPEEPMPRGRQRRAKGKRVAPTRRPSQETASAEAHAYGAHRRQNPASIERGE</sequence>
<dbReference type="EMBL" id="MNAD01000187">
    <property type="protein sequence ID" value="OJT15244.1"/>
    <property type="molecule type" value="Genomic_DNA"/>
</dbReference>
<dbReference type="Proteomes" id="UP000184267">
    <property type="component" value="Unassembled WGS sequence"/>
</dbReference>
<feature type="region of interest" description="Disordered" evidence="1">
    <location>
        <begin position="1"/>
        <end position="69"/>
    </location>
</feature>
<feature type="compositionally biased region" description="Pro residues" evidence="1">
    <location>
        <begin position="142"/>
        <end position="152"/>
    </location>
</feature>
<feature type="region of interest" description="Disordered" evidence="1">
    <location>
        <begin position="112"/>
        <end position="261"/>
    </location>
</feature>
<evidence type="ECO:0000256" key="1">
    <source>
        <dbReference type="SAM" id="MobiDB-lite"/>
    </source>
</evidence>
<comment type="caution">
    <text evidence="2">The sequence shown here is derived from an EMBL/GenBank/DDBJ whole genome shotgun (WGS) entry which is preliminary data.</text>
</comment>
<accession>A0A1M2W5U7</accession>
<organism evidence="2 3">
    <name type="scientific">Trametes pubescens</name>
    <name type="common">White-rot fungus</name>
    <dbReference type="NCBI Taxonomy" id="154538"/>
    <lineage>
        <taxon>Eukaryota</taxon>
        <taxon>Fungi</taxon>
        <taxon>Dikarya</taxon>
        <taxon>Basidiomycota</taxon>
        <taxon>Agaricomycotina</taxon>
        <taxon>Agaricomycetes</taxon>
        <taxon>Polyporales</taxon>
        <taxon>Polyporaceae</taxon>
        <taxon>Trametes</taxon>
    </lineage>
</organism>